<feature type="compositionally biased region" description="Basic and acidic residues" evidence="1">
    <location>
        <begin position="194"/>
        <end position="205"/>
    </location>
</feature>
<comment type="caution">
    <text evidence="5">The sequence shown here is derived from an EMBL/GenBank/DDBJ whole genome shotgun (WGS) entry which is preliminary data.</text>
</comment>
<evidence type="ECO:0000256" key="1">
    <source>
        <dbReference type="SAM" id="MobiDB-lite"/>
    </source>
</evidence>
<gene>
    <name evidence="5" type="ORF">PAECIP111893_03480</name>
</gene>
<keyword evidence="2" id="KW-0472">Membrane</keyword>
<dbReference type="EMBL" id="CAKMMF010000019">
    <property type="protein sequence ID" value="CAH1211839.1"/>
    <property type="molecule type" value="Genomic_DNA"/>
</dbReference>
<dbReference type="Proteomes" id="UP000838686">
    <property type="component" value="Unassembled WGS sequence"/>
</dbReference>
<name>A0ABM9CEM5_9BACL</name>
<evidence type="ECO:0000259" key="4">
    <source>
        <dbReference type="Pfam" id="PF07987"/>
    </source>
</evidence>
<keyword evidence="2" id="KW-0812">Transmembrane</keyword>
<keyword evidence="6" id="KW-1185">Reference proteome</keyword>
<feature type="chain" id="PRO_5047001878" description="YncI copper-binding domain-containing protein" evidence="3">
    <location>
        <begin position="27"/>
        <end position="257"/>
    </location>
</feature>
<dbReference type="RefSeq" id="WP_236343818.1">
    <property type="nucleotide sequence ID" value="NZ_CAKMMF010000019.1"/>
</dbReference>
<dbReference type="InterPro" id="IPR038507">
    <property type="entry name" value="YcnI-like_sf"/>
</dbReference>
<evidence type="ECO:0000256" key="3">
    <source>
        <dbReference type="SAM" id="SignalP"/>
    </source>
</evidence>
<evidence type="ECO:0000313" key="6">
    <source>
        <dbReference type="Proteomes" id="UP000838686"/>
    </source>
</evidence>
<feature type="transmembrane region" description="Helical" evidence="2">
    <location>
        <begin position="231"/>
        <end position="252"/>
    </location>
</feature>
<accession>A0ABM9CEM5</accession>
<feature type="domain" description="YncI copper-binding" evidence="4">
    <location>
        <begin position="27"/>
        <end position="151"/>
    </location>
</feature>
<dbReference type="CDD" id="cd08545">
    <property type="entry name" value="YcnI_like"/>
    <property type="match status" value="1"/>
</dbReference>
<reference evidence="5" key="1">
    <citation type="submission" date="2022-01" db="EMBL/GenBank/DDBJ databases">
        <authorList>
            <person name="Criscuolo A."/>
        </authorList>
    </citation>
    <scope>NUCLEOTIDE SEQUENCE</scope>
    <source>
        <strain evidence="5">CIP111893</strain>
    </source>
</reference>
<dbReference type="InterPro" id="IPR012533">
    <property type="entry name" value="YcnI-copper_dom"/>
</dbReference>
<dbReference type="Pfam" id="PF07987">
    <property type="entry name" value="DUF1775"/>
    <property type="match status" value="1"/>
</dbReference>
<dbReference type="Gene3D" id="2.60.40.2230">
    <property type="entry name" value="Uncharacterised protein YcnI-like PF07987, DUF1775"/>
    <property type="match status" value="1"/>
</dbReference>
<evidence type="ECO:0000256" key="2">
    <source>
        <dbReference type="SAM" id="Phobius"/>
    </source>
</evidence>
<organism evidence="5 6">
    <name type="scientific">Paenibacillus plantiphilus</name>
    <dbReference type="NCBI Taxonomy" id="2905650"/>
    <lineage>
        <taxon>Bacteria</taxon>
        <taxon>Bacillati</taxon>
        <taxon>Bacillota</taxon>
        <taxon>Bacilli</taxon>
        <taxon>Bacillales</taxon>
        <taxon>Paenibacillaceae</taxon>
        <taxon>Paenibacillus</taxon>
    </lineage>
</organism>
<proteinExistence type="predicted"/>
<protein>
    <recommendedName>
        <fullName evidence="4">YncI copper-binding domain-containing protein</fullName>
    </recommendedName>
</protein>
<keyword evidence="3" id="KW-0732">Signal</keyword>
<feature type="signal peptide" evidence="3">
    <location>
        <begin position="1"/>
        <end position="26"/>
    </location>
</feature>
<sequence length="257" mass="26846">MKQMKFSFAIAGMALSLFLLAGVASAHVTVQPKETKQGSYEVFTVRVPSEKKEVTTKSVKVRIAEGVEFKRIEPKAGWTYELEKTADGIVKSITWTADGEGLTATEFGEFRMQGKVAADAKELVWKAYQTYSDGELVEWIGAPNTDSQYPASLTVVTAGAGESDGHSHGGAAAGDGGHDGKDSAGEPAAAAPDAADKADTGEKPADNAADTPDQQAAAGNADNEDDTMKTVTLAVSIAALLIALAALSLAIVKRRRA</sequence>
<evidence type="ECO:0000313" key="5">
    <source>
        <dbReference type="EMBL" id="CAH1211839.1"/>
    </source>
</evidence>
<feature type="region of interest" description="Disordered" evidence="1">
    <location>
        <begin position="159"/>
        <end position="224"/>
    </location>
</feature>
<keyword evidence="2" id="KW-1133">Transmembrane helix</keyword>